<gene>
    <name evidence="4" type="ORF">DFH08DRAFT_1081597</name>
</gene>
<keyword evidence="1" id="KW-0175">Coiled coil</keyword>
<protein>
    <submittedName>
        <fullName evidence="4">Uncharacterized protein</fullName>
    </submittedName>
</protein>
<dbReference type="PANTHER" id="PTHR38644:SF1">
    <property type="entry name" value="EXPRESSED PROTEIN"/>
    <property type="match status" value="1"/>
</dbReference>
<keyword evidence="3" id="KW-0812">Transmembrane</keyword>
<feature type="transmembrane region" description="Helical" evidence="3">
    <location>
        <begin position="483"/>
        <end position="502"/>
    </location>
</feature>
<feature type="transmembrane region" description="Helical" evidence="3">
    <location>
        <begin position="522"/>
        <end position="539"/>
    </location>
</feature>
<sequence length="620" mass="67179">MSCRPLAARTFAKTRTSRRLSALAKPKSTPANDTLRLLEATAAFVPQALADDPRQLSVWNGVLSTALADVRSYHPRPARLVVCGTEASGARNIVTALLEEPFASDAQQTQKLHERWVNLPPEQTSLTIEHGSTVAEGSLRLPLTYLDQFPVPLQVIEGADPALLQTADVPVIVTSLDDLQTLSITRPDSLVVLNIEDTESQPRASTSRSAVAPIEDMESQPRASTSRSPVAPSKYFFLSPSQALSALAVVRDSSDSAAVQQYQTAFLASRMPTLTQALHAILASMQNPSVLRNRTALAQIRGALVACRVAIQDARTELDRVATGVSNLNALIEEERVKVQRDVFGGAEDHAVDRALVDATKMMKMKIDHMYWRRTIWTIDELSTYLAATVSRVWCLGLEKELTFHSGRLAHMQRAFTARAFDLLAPSNTRGLHSPVLLNALRQLTANPTFPVLPNTLAAPLATRGQMILGAPTARLHVAAQRALFGLGGSTAVGMTISWAGYVGYALNADGLAGLLVFEPGTAVATGMLISLLGVHWSARKWNKARARWWDDFTRVADGVKQDITDTLDQTMEDQVLVVARTGCAELSKKLGDKKSELDSLQERLDALTSAAAQLSSGSE</sequence>
<evidence type="ECO:0000313" key="5">
    <source>
        <dbReference type="Proteomes" id="UP001218218"/>
    </source>
</evidence>
<reference evidence="4" key="1">
    <citation type="submission" date="2023-03" db="EMBL/GenBank/DDBJ databases">
        <title>Massive genome expansion in bonnet fungi (Mycena s.s.) driven by repeated elements and novel gene families across ecological guilds.</title>
        <authorList>
            <consortium name="Lawrence Berkeley National Laboratory"/>
            <person name="Harder C.B."/>
            <person name="Miyauchi S."/>
            <person name="Viragh M."/>
            <person name="Kuo A."/>
            <person name="Thoen E."/>
            <person name="Andreopoulos B."/>
            <person name="Lu D."/>
            <person name="Skrede I."/>
            <person name="Drula E."/>
            <person name="Henrissat B."/>
            <person name="Morin E."/>
            <person name="Kohler A."/>
            <person name="Barry K."/>
            <person name="LaButti K."/>
            <person name="Morin E."/>
            <person name="Salamov A."/>
            <person name="Lipzen A."/>
            <person name="Mereny Z."/>
            <person name="Hegedus B."/>
            <person name="Baldrian P."/>
            <person name="Stursova M."/>
            <person name="Weitz H."/>
            <person name="Taylor A."/>
            <person name="Grigoriev I.V."/>
            <person name="Nagy L.G."/>
            <person name="Martin F."/>
            <person name="Kauserud H."/>
        </authorList>
    </citation>
    <scope>NUCLEOTIDE SEQUENCE</scope>
    <source>
        <strain evidence="4">CBHHK002</strain>
    </source>
</reference>
<evidence type="ECO:0000256" key="3">
    <source>
        <dbReference type="SAM" id="Phobius"/>
    </source>
</evidence>
<accession>A0AAD6ZXE1</accession>
<name>A0AAD6ZXE1_9AGAR</name>
<dbReference type="EMBL" id="JARIHO010000023">
    <property type="protein sequence ID" value="KAJ7343425.1"/>
    <property type="molecule type" value="Genomic_DNA"/>
</dbReference>
<dbReference type="AlphaFoldDB" id="A0AAD6ZXE1"/>
<keyword evidence="3" id="KW-0472">Membrane</keyword>
<evidence type="ECO:0000256" key="2">
    <source>
        <dbReference type="SAM" id="MobiDB-lite"/>
    </source>
</evidence>
<dbReference type="PANTHER" id="PTHR38644">
    <property type="entry name" value="EXPRESSED PROTEIN"/>
    <property type="match status" value="1"/>
</dbReference>
<comment type="caution">
    <text evidence="4">The sequence shown here is derived from an EMBL/GenBank/DDBJ whole genome shotgun (WGS) entry which is preliminary data.</text>
</comment>
<keyword evidence="5" id="KW-1185">Reference proteome</keyword>
<evidence type="ECO:0000256" key="1">
    <source>
        <dbReference type="SAM" id="Coils"/>
    </source>
</evidence>
<evidence type="ECO:0000313" key="4">
    <source>
        <dbReference type="EMBL" id="KAJ7343425.1"/>
    </source>
</evidence>
<organism evidence="4 5">
    <name type="scientific">Mycena albidolilacea</name>
    <dbReference type="NCBI Taxonomy" id="1033008"/>
    <lineage>
        <taxon>Eukaryota</taxon>
        <taxon>Fungi</taxon>
        <taxon>Dikarya</taxon>
        <taxon>Basidiomycota</taxon>
        <taxon>Agaricomycotina</taxon>
        <taxon>Agaricomycetes</taxon>
        <taxon>Agaricomycetidae</taxon>
        <taxon>Agaricales</taxon>
        <taxon>Marasmiineae</taxon>
        <taxon>Mycenaceae</taxon>
        <taxon>Mycena</taxon>
    </lineage>
</organism>
<keyword evidence="3" id="KW-1133">Transmembrane helix</keyword>
<dbReference type="Proteomes" id="UP001218218">
    <property type="component" value="Unassembled WGS sequence"/>
</dbReference>
<feature type="region of interest" description="Disordered" evidence="2">
    <location>
        <begin position="196"/>
        <end position="229"/>
    </location>
</feature>
<proteinExistence type="predicted"/>
<feature type="coiled-coil region" evidence="1">
    <location>
        <begin position="584"/>
        <end position="618"/>
    </location>
</feature>